<dbReference type="InterPro" id="IPR010997">
    <property type="entry name" value="HRDC-like_sf"/>
</dbReference>
<dbReference type="GO" id="GO:0000467">
    <property type="term" value="P:exonucleolytic trimming to generate mature 3'-end of 5.8S rRNA from tricistronic rRNA transcript (SSU-rRNA, 5.8S rRNA, LSU-rRNA)"/>
    <property type="evidence" value="ECO:0007669"/>
    <property type="project" value="InterPro"/>
</dbReference>
<dbReference type="AlphaFoldDB" id="A0A2N9I554"/>
<reference evidence="3" key="1">
    <citation type="submission" date="2018-02" db="EMBL/GenBank/DDBJ databases">
        <authorList>
            <person name="Cohen D.B."/>
            <person name="Kent A.D."/>
        </authorList>
    </citation>
    <scope>NUCLEOTIDE SEQUENCE</scope>
</reference>
<gene>
    <name evidence="3" type="ORF">FSB_LOCUS47694</name>
</gene>
<dbReference type="GO" id="GO:0071039">
    <property type="term" value="P:nuclear polyadenylation-dependent CUT catabolic process"/>
    <property type="evidence" value="ECO:0007669"/>
    <property type="project" value="TreeGrafter"/>
</dbReference>
<dbReference type="GO" id="GO:0000166">
    <property type="term" value="F:nucleotide binding"/>
    <property type="evidence" value="ECO:0007669"/>
    <property type="project" value="InterPro"/>
</dbReference>
<dbReference type="Gene3D" id="3.30.420.10">
    <property type="entry name" value="Ribonuclease H-like superfamily/Ribonuclease H"/>
    <property type="match status" value="2"/>
</dbReference>
<dbReference type="GO" id="GO:0071038">
    <property type="term" value="P:TRAMP-dependent tRNA surveillance pathway"/>
    <property type="evidence" value="ECO:0007669"/>
    <property type="project" value="TreeGrafter"/>
</dbReference>
<evidence type="ECO:0000313" key="3">
    <source>
        <dbReference type="EMBL" id="SPD19812.1"/>
    </source>
</evidence>
<dbReference type="PANTHER" id="PTHR12124:SF68">
    <property type="entry name" value="PROTEIN RRP6-LIKE 3"/>
    <property type="match status" value="1"/>
</dbReference>
<dbReference type="PROSITE" id="PS50967">
    <property type="entry name" value="HRDC"/>
    <property type="match status" value="1"/>
</dbReference>
<dbReference type="GO" id="GO:0000176">
    <property type="term" value="C:nuclear exosome (RNase complex)"/>
    <property type="evidence" value="ECO:0007669"/>
    <property type="project" value="TreeGrafter"/>
</dbReference>
<dbReference type="GO" id="GO:0000175">
    <property type="term" value="F:3'-5'-RNA exonuclease activity"/>
    <property type="evidence" value="ECO:0007669"/>
    <property type="project" value="InterPro"/>
</dbReference>
<dbReference type="EMBL" id="OIVN01004890">
    <property type="protein sequence ID" value="SPD19812.1"/>
    <property type="molecule type" value="Genomic_DNA"/>
</dbReference>
<dbReference type="InterPro" id="IPR036397">
    <property type="entry name" value="RNaseH_sf"/>
</dbReference>
<dbReference type="GO" id="GO:0071035">
    <property type="term" value="P:nuclear polyadenylation-dependent rRNA catabolic process"/>
    <property type="evidence" value="ECO:0007669"/>
    <property type="project" value="TreeGrafter"/>
</dbReference>
<dbReference type="Pfam" id="PF01612">
    <property type="entry name" value="DNA_pol_A_exo1"/>
    <property type="match status" value="2"/>
</dbReference>
<proteinExistence type="predicted"/>
<evidence type="ECO:0000259" key="2">
    <source>
        <dbReference type="PROSITE" id="PS50967"/>
    </source>
</evidence>
<feature type="compositionally biased region" description="Polar residues" evidence="1">
    <location>
        <begin position="625"/>
        <end position="635"/>
    </location>
</feature>
<accession>A0A2N9I554</accession>
<sequence>MRVIAVTIGTLAALSIFLTVRYRRRRRSQNGPPSCCYLHGDQKPQHAFKRVLADNSYSPFKHLKLHDSQNENALNSHPYEAEISALLDNPGHEFNFINESTDLEMSEMYTWVETETQLKELVDILSKERVFAVDTEQHSLRSFLGFTPLIQISTHKEDFLVDTIALHDSMGVIRPVFADPSICKACEVLSKPQKSLAYLLETYCGVTTNKLLQREDWRQRPLSKEMVQYARIDAHYLLYIANCLITELKQQNNEITCPDDNIHFVLEASRRSNMTCLQLYTKEVEAFPGESAASSLSSRHLNSQGGVSSNFCETQFPDLVRRLCAWRDLMARVHDESLRYVLSDQAIVALADRAPITPTEICSTINQADLNVDLSFNSFLASPSPVVCSHLDDVYSLLQDKIDNLNDIFPMILQKSLESMQMMGDCFVTVITESLNGRYLRRDLAKLVDDSPPAIMLLFEPKGRPEDEDNDFYIQICVDCHEVAHAAAEKYKKQVAVEFGIPLFVRKVVDPKQAKVMPGSSESETNLEEGGVSPLQLRTAAMALLRHGPRMPSKRHEELTQIVISYYGGREISQVDLERALLVGMNPQERRRLEKKKGMSFKHSAGSILPNVVQENNKGNTETSAIVDTSEVSTLDDSHSTKAKAGSRKEDSETGADVGDYSICADSGIDGEVSSASKENVKPDRNGFSDIKAVRVINSDDNCESRSPSNRTLDVYYTEYDGTAQPKHNSKLSLLGHGPHGKQVVDHLLKEYGEDGIHQFCRRWRQVFVEAVHPCFLPAGWDVMHSGRRDFGEYSVYNPAKKATDPV</sequence>
<dbReference type="GO" id="GO:0005730">
    <property type="term" value="C:nucleolus"/>
    <property type="evidence" value="ECO:0007669"/>
    <property type="project" value="TreeGrafter"/>
</dbReference>
<feature type="region of interest" description="Disordered" evidence="1">
    <location>
        <begin position="625"/>
        <end position="660"/>
    </location>
</feature>
<dbReference type="PANTHER" id="PTHR12124">
    <property type="entry name" value="POLYMYOSITIS/SCLERODERMA AUTOANTIGEN-RELATED"/>
    <property type="match status" value="1"/>
</dbReference>
<dbReference type="InterPro" id="IPR002121">
    <property type="entry name" value="HRDC_dom"/>
</dbReference>
<dbReference type="SMART" id="SM00474">
    <property type="entry name" value="35EXOc"/>
    <property type="match status" value="1"/>
</dbReference>
<dbReference type="InterPro" id="IPR045092">
    <property type="entry name" value="Rrp6-like"/>
</dbReference>
<dbReference type="Gene3D" id="1.10.150.80">
    <property type="entry name" value="HRDC domain"/>
    <property type="match status" value="1"/>
</dbReference>
<dbReference type="GO" id="GO:0071037">
    <property type="term" value="P:nuclear polyadenylation-dependent snRNA catabolic process"/>
    <property type="evidence" value="ECO:0007669"/>
    <property type="project" value="TreeGrafter"/>
</dbReference>
<dbReference type="GO" id="GO:0003727">
    <property type="term" value="F:single-stranded RNA binding"/>
    <property type="evidence" value="ECO:0007669"/>
    <property type="project" value="TreeGrafter"/>
</dbReference>
<dbReference type="GO" id="GO:0071044">
    <property type="term" value="P:histone mRNA catabolic process"/>
    <property type="evidence" value="ECO:0007669"/>
    <property type="project" value="TreeGrafter"/>
</dbReference>
<dbReference type="Pfam" id="PF00570">
    <property type="entry name" value="HRDC"/>
    <property type="match status" value="1"/>
</dbReference>
<feature type="domain" description="HRDC" evidence="2">
    <location>
        <begin position="313"/>
        <end position="393"/>
    </location>
</feature>
<dbReference type="InterPro" id="IPR002562">
    <property type="entry name" value="3'-5'_exonuclease_dom"/>
</dbReference>
<dbReference type="SUPFAM" id="SSF53098">
    <property type="entry name" value="Ribonuclease H-like"/>
    <property type="match status" value="1"/>
</dbReference>
<name>A0A2N9I554_FAGSY</name>
<dbReference type="SUPFAM" id="SSF47819">
    <property type="entry name" value="HRDC-like"/>
    <property type="match status" value="1"/>
</dbReference>
<dbReference type="InterPro" id="IPR044876">
    <property type="entry name" value="HRDC_dom_sf"/>
</dbReference>
<dbReference type="GO" id="GO:0071040">
    <property type="term" value="P:nuclear polyadenylation-dependent antisense transcript catabolic process"/>
    <property type="evidence" value="ECO:0007669"/>
    <property type="project" value="TreeGrafter"/>
</dbReference>
<dbReference type="GO" id="GO:0071051">
    <property type="term" value="P:poly(A)-dependent snoRNA 3'-end processing"/>
    <property type="evidence" value="ECO:0007669"/>
    <property type="project" value="TreeGrafter"/>
</dbReference>
<dbReference type="GO" id="GO:0071036">
    <property type="term" value="P:nuclear polyadenylation-dependent snoRNA catabolic process"/>
    <property type="evidence" value="ECO:0007669"/>
    <property type="project" value="TreeGrafter"/>
</dbReference>
<organism evidence="3">
    <name type="scientific">Fagus sylvatica</name>
    <name type="common">Beechnut</name>
    <dbReference type="NCBI Taxonomy" id="28930"/>
    <lineage>
        <taxon>Eukaryota</taxon>
        <taxon>Viridiplantae</taxon>
        <taxon>Streptophyta</taxon>
        <taxon>Embryophyta</taxon>
        <taxon>Tracheophyta</taxon>
        <taxon>Spermatophyta</taxon>
        <taxon>Magnoliopsida</taxon>
        <taxon>eudicotyledons</taxon>
        <taxon>Gunneridae</taxon>
        <taxon>Pentapetalae</taxon>
        <taxon>rosids</taxon>
        <taxon>fabids</taxon>
        <taxon>Fagales</taxon>
        <taxon>Fagaceae</taxon>
        <taxon>Fagus</taxon>
    </lineage>
</organism>
<evidence type="ECO:0000256" key="1">
    <source>
        <dbReference type="SAM" id="MobiDB-lite"/>
    </source>
</evidence>
<protein>
    <recommendedName>
        <fullName evidence="2">HRDC domain-containing protein</fullName>
    </recommendedName>
</protein>
<dbReference type="InterPro" id="IPR012337">
    <property type="entry name" value="RNaseH-like_sf"/>
</dbReference>